<evidence type="ECO:0000259" key="1">
    <source>
        <dbReference type="PROSITE" id="PS51702"/>
    </source>
</evidence>
<reference evidence="2 3" key="1">
    <citation type="submission" date="2016-09" db="EMBL/GenBank/DDBJ databases">
        <authorList>
            <person name="Reverchon S."/>
            <person name="Nasser W."/>
            <person name="Leonard S."/>
            <person name="Brochier C."/>
            <person name="Duprey A."/>
        </authorList>
    </citation>
    <scope>NUCLEOTIDE SEQUENCE [LARGE SCALE GENOMIC DNA]</scope>
    <source>
        <strain evidence="2 3">174/2</strain>
    </source>
</reference>
<dbReference type="SUPFAM" id="SSF46955">
    <property type="entry name" value="Putative DNA-binding domain"/>
    <property type="match status" value="1"/>
</dbReference>
<dbReference type="Pfam" id="PF02316">
    <property type="entry name" value="HTH_Tnp_Mu_1"/>
    <property type="match status" value="1"/>
</dbReference>
<gene>
    <name evidence="2" type="ORF">DAQ1742_00678</name>
</gene>
<dbReference type="InterPro" id="IPR036388">
    <property type="entry name" value="WH-like_DNA-bd_sf"/>
</dbReference>
<proteinExistence type="predicted"/>
<dbReference type="KEGG" id="daq:DAQ1742_00678"/>
<dbReference type="PROSITE" id="PS51702">
    <property type="entry name" value="HTH_MU"/>
    <property type="match status" value="1"/>
</dbReference>
<protein>
    <submittedName>
        <fullName evidence="2">Transposase</fullName>
    </submittedName>
</protein>
<feature type="domain" description="HTH Mu-type" evidence="1">
    <location>
        <begin position="3"/>
        <end position="70"/>
    </location>
</feature>
<dbReference type="InterPro" id="IPR003314">
    <property type="entry name" value="Mu-type_HTH"/>
</dbReference>
<organism evidence="2 3">
    <name type="scientific">Dickeya aquatica</name>
    <dbReference type="NCBI Taxonomy" id="1401087"/>
    <lineage>
        <taxon>Bacteria</taxon>
        <taxon>Pseudomonadati</taxon>
        <taxon>Pseudomonadota</taxon>
        <taxon>Gammaproteobacteria</taxon>
        <taxon>Enterobacterales</taxon>
        <taxon>Pectobacteriaceae</taxon>
        <taxon>Dickeya</taxon>
    </lineage>
</organism>
<dbReference type="InterPro" id="IPR009061">
    <property type="entry name" value="DNA-bd_dom_put_sf"/>
</dbReference>
<sequence length="138" mass="15759">MVEKTWFATNELLGVAGLPKTRQGLNSKARAHGWERRRRKGGRGKSVEYAIWSLPEEVRISLICGNLTDRRQMSMYMRSAVHESSVPEYALAGNLVQEDTWIQLYYELSAEERTRIVGHILREGAKGMLARLDDRPGQ</sequence>
<evidence type="ECO:0000313" key="3">
    <source>
        <dbReference type="Proteomes" id="UP000294820"/>
    </source>
</evidence>
<evidence type="ECO:0000313" key="2">
    <source>
        <dbReference type="EMBL" id="SLM61763.1"/>
    </source>
</evidence>
<dbReference type="AlphaFoldDB" id="A0A375A6W3"/>
<dbReference type="Gene3D" id="1.10.10.10">
    <property type="entry name" value="Winged helix-like DNA-binding domain superfamily/Winged helix DNA-binding domain"/>
    <property type="match status" value="1"/>
</dbReference>
<dbReference type="GO" id="GO:0003677">
    <property type="term" value="F:DNA binding"/>
    <property type="evidence" value="ECO:0007669"/>
    <property type="project" value="InterPro"/>
</dbReference>
<keyword evidence="3" id="KW-1185">Reference proteome</keyword>
<accession>A0A375A6W3</accession>
<dbReference type="Proteomes" id="UP000294820">
    <property type="component" value="Chromosome 1"/>
</dbReference>
<dbReference type="EMBL" id="LT615367">
    <property type="protein sequence ID" value="SLM61763.1"/>
    <property type="molecule type" value="Genomic_DNA"/>
</dbReference>
<dbReference type="RefSeq" id="WP_408609429.1">
    <property type="nucleotide sequence ID" value="NZ_LT615367.1"/>
</dbReference>
<name>A0A375A6W3_9GAMM</name>